<gene>
    <name evidence="2" type="ORF">MGAL_10B066667</name>
</gene>
<dbReference type="AlphaFoldDB" id="A0A8B6G2H4"/>
<organism evidence="2 3">
    <name type="scientific">Mytilus galloprovincialis</name>
    <name type="common">Mediterranean mussel</name>
    <dbReference type="NCBI Taxonomy" id="29158"/>
    <lineage>
        <taxon>Eukaryota</taxon>
        <taxon>Metazoa</taxon>
        <taxon>Spiralia</taxon>
        <taxon>Lophotrochozoa</taxon>
        <taxon>Mollusca</taxon>
        <taxon>Bivalvia</taxon>
        <taxon>Autobranchia</taxon>
        <taxon>Pteriomorphia</taxon>
        <taxon>Mytilida</taxon>
        <taxon>Mytiloidea</taxon>
        <taxon>Mytilidae</taxon>
        <taxon>Mytilinae</taxon>
        <taxon>Mytilus</taxon>
    </lineage>
</organism>
<evidence type="ECO:0000313" key="3">
    <source>
        <dbReference type="Proteomes" id="UP000596742"/>
    </source>
</evidence>
<proteinExistence type="predicted"/>
<dbReference type="Proteomes" id="UP000596742">
    <property type="component" value="Unassembled WGS sequence"/>
</dbReference>
<dbReference type="EMBL" id="UYJE01007768">
    <property type="protein sequence ID" value="VDI57754.1"/>
    <property type="molecule type" value="Genomic_DNA"/>
</dbReference>
<evidence type="ECO:0000256" key="1">
    <source>
        <dbReference type="SAM" id="MobiDB-lite"/>
    </source>
</evidence>
<feature type="region of interest" description="Disordered" evidence="1">
    <location>
        <begin position="57"/>
        <end position="107"/>
    </location>
</feature>
<protein>
    <submittedName>
        <fullName evidence="2">Uncharacterized protein</fullName>
    </submittedName>
</protein>
<reference evidence="2" key="1">
    <citation type="submission" date="2018-11" db="EMBL/GenBank/DDBJ databases">
        <authorList>
            <person name="Alioto T."/>
            <person name="Alioto T."/>
        </authorList>
    </citation>
    <scope>NUCLEOTIDE SEQUENCE</scope>
</reference>
<dbReference type="OrthoDB" id="10604031at2759"/>
<comment type="caution">
    <text evidence="2">The sequence shown here is derived from an EMBL/GenBank/DDBJ whole genome shotgun (WGS) entry which is preliminary data.</text>
</comment>
<keyword evidence="3" id="KW-1185">Reference proteome</keyword>
<evidence type="ECO:0000313" key="2">
    <source>
        <dbReference type="EMBL" id="VDI57754.1"/>
    </source>
</evidence>
<feature type="compositionally biased region" description="Basic and acidic residues" evidence="1">
    <location>
        <begin position="79"/>
        <end position="107"/>
    </location>
</feature>
<sequence length="236" mass="28749">MTRVTIHPLEENVHSENMESVQIETMESVQIENTENVQIENQGSKKRETKNELRITQQEHDKCRKKRKMTDDVQTENTENIKRENTENIQRENTENIQRENTDNIQRENTDNIQIENTENIQRENTDNIQIENTDNIQVEVVEDSKKIRRKKNNLWTKWRKKQLKIILIEQIREKNLKKYGTKRKMSDDMILEEMDCTETFFWCRLCQDGTFFFKNRHMFYCHMDLIHKENFELSY</sequence>
<name>A0A8B6G2H4_MYTGA</name>
<accession>A0A8B6G2H4</accession>